<dbReference type="PANTHER" id="PTHR33930:SF2">
    <property type="entry name" value="BLR3452 PROTEIN"/>
    <property type="match status" value="1"/>
</dbReference>
<dbReference type="NCBIfam" id="TIGR00778">
    <property type="entry name" value="ahpD_dom"/>
    <property type="match status" value="1"/>
</dbReference>
<comment type="caution">
    <text evidence="2">The sequence shown here is derived from an EMBL/GenBank/DDBJ whole genome shotgun (WGS) entry which is preliminary data.</text>
</comment>
<dbReference type="InterPro" id="IPR004675">
    <property type="entry name" value="AhpD_core"/>
</dbReference>
<evidence type="ECO:0000313" key="2">
    <source>
        <dbReference type="EMBL" id="GAA3668662.1"/>
    </source>
</evidence>
<reference evidence="3" key="1">
    <citation type="journal article" date="2019" name="Int. J. Syst. Evol. Microbiol.">
        <title>The Global Catalogue of Microorganisms (GCM) 10K type strain sequencing project: providing services to taxonomists for standard genome sequencing and annotation.</title>
        <authorList>
            <consortium name="The Broad Institute Genomics Platform"/>
            <consortium name="The Broad Institute Genome Sequencing Center for Infectious Disease"/>
            <person name="Wu L."/>
            <person name="Ma J."/>
        </authorList>
    </citation>
    <scope>NUCLEOTIDE SEQUENCE [LARGE SCALE GENOMIC DNA]</scope>
    <source>
        <strain evidence="3">JCM 16546</strain>
    </source>
</reference>
<dbReference type="InterPro" id="IPR003779">
    <property type="entry name" value="CMD-like"/>
</dbReference>
<dbReference type="EMBL" id="BAAAYV010000025">
    <property type="protein sequence ID" value="GAA3668662.1"/>
    <property type="molecule type" value="Genomic_DNA"/>
</dbReference>
<evidence type="ECO:0000313" key="3">
    <source>
        <dbReference type="Proteomes" id="UP001410795"/>
    </source>
</evidence>
<evidence type="ECO:0000259" key="1">
    <source>
        <dbReference type="Pfam" id="PF02627"/>
    </source>
</evidence>
<gene>
    <name evidence="2" type="ORF">GCM10022202_33440</name>
</gene>
<dbReference type="Pfam" id="PF02627">
    <property type="entry name" value="CMD"/>
    <property type="match status" value="1"/>
</dbReference>
<dbReference type="InterPro" id="IPR029032">
    <property type="entry name" value="AhpD-like"/>
</dbReference>
<dbReference type="SUPFAM" id="SSF69118">
    <property type="entry name" value="AhpD-like"/>
    <property type="match status" value="1"/>
</dbReference>
<dbReference type="Gene3D" id="1.20.1290.10">
    <property type="entry name" value="AhpD-like"/>
    <property type="match status" value="1"/>
</dbReference>
<keyword evidence="3" id="KW-1185">Reference proteome</keyword>
<name>A0ABP7BSA6_9MICO</name>
<proteinExistence type="predicted"/>
<accession>A0ABP7BSA6</accession>
<dbReference type="RefSeq" id="WP_221858067.1">
    <property type="nucleotide sequence ID" value="NZ_BAAAYV010000025.1"/>
</dbReference>
<dbReference type="PANTHER" id="PTHR33930">
    <property type="entry name" value="ALKYL HYDROPEROXIDE REDUCTASE AHPD"/>
    <property type="match status" value="1"/>
</dbReference>
<organism evidence="2 3">
    <name type="scientific">Microbacterium marinilacus</name>
    <dbReference type="NCBI Taxonomy" id="415209"/>
    <lineage>
        <taxon>Bacteria</taxon>
        <taxon>Bacillati</taxon>
        <taxon>Actinomycetota</taxon>
        <taxon>Actinomycetes</taxon>
        <taxon>Micrococcales</taxon>
        <taxon>Microbacteriaceae</taxon>
        <taxon>Microbacterium</taxon>
    </lineage>
</organism>
<dbReference type="Proteomes" id="UP001410795">
    <property type="component" value="Unassembled WGS sequence"/>
</dbReference>
<sequence>MTEHYYDPEDRAYTSVYKEQTPDILSAFAAFDGAVFAAEGREIPLKYRELIALGVALATQCVYCIDAHSNKAKAAGASEAELAEAAWVSTAIRAGGGFAHGRLAFKLAGDQHQH</sequence>
<protein>
    <submittedName>
        <fullName evidence="2">Carboxymuconolactone decarboxylase family protein</fullName>
    </submittedName>
</protein>
<feature type="domain" description="Carboxymuconolactone decarboxylase-like" evidence="1">
    <location>
        <begin position="22"/>
        <end position="104"/>
    </location>
</feature>